<reference evidence="7" key="2">
    <citation type="submission" date="2020-09" db="EMBL/GenBank/DDBJ databases">
        <authorList>
            <person name="Sun Q."/>
            <person name="Kim S."/>
        </authorList>
    </citation>
    <scope>NUCLEOTIDE SEQUENCE</scope>
    <source>
        <strain evidence="7">KCTC 23732</strain>
    </source>
</reference>
<feature type="domain" description="Leucine-binding protein" evidence="6">
    <location>
        <begin position="28"/>
        <end position="368"/>
    </location>
</feature>
<evidence type="ECO:0000256" key="5">
    <source>
        <dbReference type="SAM" id="SignalP"/>
    </source>
</evidence>
<feature type="chain" id="PRO_5036794225" evidence="5">
    <location>
        <begin position="25"/>
        <end position="374"/>
    </location>
</feature>
<dbReference type="EMBL" id="BMYS01000022">
    <property type="protein sequence ID" value="GGW94356.1"/>
    <property type="molecule type" value="Genomic_DNA"/>
</dbReference>
<evidence type="ECO:0000256" key="1">
    <source>
        <dbReference type="ARBA" id="ARBA00010062"/>
    </source>
</evidence>
<dbReference type="AlphaFoldDB" id="A0A918JQD2"/>
<gene>
    <name evidence="7" type="ORF">GCM10011450_25290</name>
</gene>
<feature type="signal peptide" evidence="5">
    <location>
        <begin position="1"/>
        <end position="24"/>
    </location>
</feature>
<comment type="caution">
    <text evidence="7">The sequence shown here is derived from an EMBL/GenBank/DDBJ whole genome shotgun (WGS) entry which is preliminary data.</text>
</comment>
<dbReference type="CDD" id="cd06342">
    <property type="entry name" value="PBP1_ABC_LIVBP-like"/>
    <property type="match status" value="1"/>
</dbReference>
<evidence type="ECO:0000256" key="2">
    <source>
        <dbReference type="ARBA" id="ARBA00022448"/>
    </source>
</evidence>
<sequence>MNKGFKKLFITAALATAFSAPAMAEEFIKIGLGAPITGGSAAFGKQLLMGAEAAAEAINAKGGVHGKKIKIIQGDDACEPKQAVAVANRFVDQEKVDAVVGHFCSSSTIPASEIYDEANILNVTPASTNPRVTERDLTTLIRVCGRDDQQGDVDAKFIHETLKAKKIAVINDKDTYGVGVANATRDAAKKLGIDVVLEDGVTRGERDYNALVTKIKAADVGAVFFGGLYAEGGLLVKQIRQQGLTIPFVSVDGIADPAFVTAAGGPQYAEGTYMSFLRDPRTDPASKTVVDKLKEKGSDSAGFTLYSYAAVEAIAAAMEANKDVKDGTKLADWIKNNEIETVLGKKGWDEKGDPKTNDFVVYIWDKEGNYVPIQ</sequence>
<keyword evidence="4" id="KW-0029">Amino-acid transport</keyword>
<evidence type="ECO:0000313" key="7">
    <source>
        <dbReference type="EMBL" id="GGW94356.1"/>
    </source>
</evidence>
<name>A0A918JQD2_9BURK</name>
<keyword evidence="2" id="KW-0813">Transport</keyword>
<proteinExistence type="inferred from homology"/>
<dbReference type="InterPro" id="IPR028081">
    <property type="entry name" value="Leu-bd"/>
</dbReference>
<accession>A0A918JQD2</accession>
<dbReference type="Gene3D" id="3.40.50.2300">
    <property type="match status" value="2"/>
</dbReference>
<evidence type="ECO:0000259" key="6">
    <source>
        <dbReference type="Pfam" id="PF13458"/>
    </source>
</evidence>
<evidence type="ECO:0000313" key="8">
    <source>
        <dbReference type="Proteomes" id="UP000608345"/>
    </source>
</evidence>
<dbReference type="InterPro" id="IPR000709">
    <property type="entry name" value="Leu_Ile_Val-bd"/>
</dbReference>
<protein>
    <submittedName>
        <fullName evidence="7">Branched chain amino acid ABC transporter substrate-binding protein</fullName>
    </submittedName>
</protein>
<dbReference type="GO" id="GO:0006865">
    <property type="term" value="P:amino acid transport"/>
    <property type="evidence" value="ECO:0007669"/>
    <property type="project" value="UniProtKB-KW"/>
</dbReference>
<organism evidence="7 8">
    <name type="scientific">Advenella faeciporci</name>
    <dbReference type="NCBI Taxonomy" id="797535"/>
    <lineage>
        <taxon>Bacteria</taxon>
        <taxon>Pseudomonadati</taxon>
        <taxon>Pseudomonadota</taxon>
        <taxon>Betaproteobacteria</taxon>
        <taxon>Burkholderiales</taxon>
        <taxon>Alcaligenaceae</taxon>
    </lineage>
</organism>
<keyword evidence="8" id="KW-1185">Reference proteome</keyword>
<evidence type="ECO:0000256" key="4">
    <source>
        <dbReference type="ARBA" id="ARBA00022970"/>
    </source>
</evidence>
<dbReference type="PRINTS" id="PR00337">
    <property type="entry name" value="LEUILEVALBP"/>
</dbReference>
<dbReference type="Pfam" id="PF13458">
    <property type="entry name" value="Peripla_BP_6"/>
    <property type="match status" value="1"/>
</dbReference>
<dbReference type="PANTHER" id="PTHR47151">
    <property type="entry name" value="LEU/ILE/VAL-BINDING ABC TRANSPORTER SUBUNIT"/>
    <property type="match status" value="1"/>
</dbReference>
<reference evidence="7" key="1">
    <citation type="journal article" date="2014" name="Int. J. Syst. Evol. Microbiol.">
        <title>Complete genome sequence of Corynebacterium casei LMG S-19264T (=DSM 44701T), isolated from a smear-ripened cheese.</title>
        <authorList>
            <consortium name="US DOE Joint Genome Institute (JGI-PGF)"/>
            <person name="Walter F."/>
            <person name="Albersmeier A."/>
            <person name="Kalinowski J."/>
            <person name="Ruckert C."/>
        </authorList>
    </citation>
    <scope>NUCLEOTIDE SEQUENCE</scope>
    <source>
        <strain evidence="7">KCTC 23732</strain>
    </source>
</reference>
<dbReference type="RefSeq" id="WP_189385864.1">
    <property type="nucleotide sequence ID" value="NZ_BAABFY010000008.1"/>
</dbReference>
<evidence type="ECO:0000256" key="3">
    <source>
        <dbReference type="ARBA" id="ARBA00022729"/>
    </source>
</evidence>
<keyword evidence="3 5" id="KW-0732">Signal</keyword>
<dbReference type="SUPFAM" id="SSF53822">
    <property type="entry name" value="Periplasmic binding protein-like I"/>
    <property type="match status" value="1"/>
</dbReference>
<dbReference type="InterPro" id="IPR028082">
    <property type="entry name" value="Peripla_BP_I"/>
</dbReference>
<dbReference type="PANTHER" id="PTHR47151:SF2">
    <property type="entry name" value="AMINO ACID BINDING PROTEIN"/>
    <property type="match status" value="1"/>
</dbReference>
<comment type="similarity">
    <text evidence="1">Belongs to the leucine-binding protein family.</text>
</comment>
<dbReference type="Proteomes" id="UP000608345">
    <property type="component" value="Unassembled WGS sequence"/>
</dbReference>